<keyword evidence="7" id="KW-1185">Reference proteome</keyword>
<dbReference type="AlphaFoldDB" id="A8IM87"/>
<dbReference type="PIRSF" id="PIRSF006806">
    <property type="entry name" value="FTHF_cligase"/>
    <property type="match status" value="1"/>
</dbReference>
<comment type="cofactor">
    <cofactor evidence="5">
        <name>Mg(2+)</name>
        <dbReference type="ChEBI" id="CHEBI:18420"/>
    </cofactor>
</comment>
<evidence type="ECO:0000256" key="4">
    <source>
        <dbReference type="PIRSR" id="PIRSR006806-1"/>
    </source>
</evidence>
<comment type="similarity">
    <text evidence="1 5">Belongs to the 5-formyltetrahydrofolate cyclo-ligase family.</text>
</comment>
<reference evidence="6 7" key="1">
    <citation type="journal article" date="2007" name="Appl. Environ. Microbiol.">
        <title>Rhizobial factors required for stem nodule maturation and maintenance in Sesbania rostrata-Azorhizobium caulinodans ORS571 symbiosis.</title>
        <authorList>
            <person name="Suzuki S."/>
            <person name="Aono T."/>
            <person name="Lee KB."/>
            <person name="Suzuki T."/>
            <person name="Liu CT."/>
            <person name="Miwa H."/>
            <person name="Wakao S."/>
            <person name="Iki T."/>
            <person name="Oyaizu H."/>
        </authorList>
    </citation>
    <scope>NUCLEOTIDE SEQUENCE [LARGE SCALE GENOMIC DNA]</scope>
    <source>
        <strain evidence="7">ATCC 43989 / DSM 5975 / JCM 20966 / LMG 6465 / NBRC 14845 / NCIMB 13405 / ORS 571</strain>
    </source>
</reference>
<feature type="binding site" evidence="4">
    <location>
        <position position="64"/>
    </location>
    <ligand>
        <name>substrate</name>
    </ligand>
</feature>
<reference evidence="6 7" key="5">
    <citation type="journal article" date="2010" name="Appl. Environ. Microbiol.">
        <title>phrR-like gene praR of Azorhizobium caulinodans ORS571 is essential for symbiosis with Sesbania rostrata and is involved in expression of reb genes.</title>
        <authorList>
            <person name="Akiba N."/>
            <person name="Aono T."/>
            <person name="Toyazaki H."/>
            <person name="Sato S."/>
            <person name="Oyaizu H."/>
        </authorList>
    </citation>
    <scope>NUCLEOTIDE SEQUENCE [LARGE SCALE GENOMIC DNA]</scope>
    <source>
        <strain evidence="7">ATCC 43989 / DSM 5975 / JCM 20966 / LMG 6465 / NBRC 14845 / NCIMB 13405 / ORS 571</strain>
    </source>
</reference>
<dbReference type="HOGENOM" id="CLU_066245_0_1_5"/>
<evidence type="ECO:0000256" key="5">
    <source>
        <dbReference type="RuleBase" id="RU361279"/>
    </source>
</evidence>
<feature type="binding site" evidence="4">
    <location>
        <begin position="140"/>
        <end position="148"/>
    </location>
    <ligand>
        <name>ATP</name>
        <dbReference type="ChEBI" id="CHEBI:30616"/>
    </ligand>
</feature>
<accession>A8IM87</accession>
<keyword evidence="5" id="KW-0479">Metal-binding</keyword>
<dbReference type="GO" id="GO:0005524">
    <property type="term" value="F:ATP binding"/>
    <property type="evidence" value="ECO:0007669"/>
    <property type="project" value="UniProtKB-KW"/>
</dbReference>
<reference evidence="7" key="2">
    <citation type="submission" date="2007-04" db="EMBL/GenBank/DDBJ databases">
        <title>Complete genome sequence of the nitrogen-fixing bacterium Azorhizobium caulinodans ORS571.</title>
        <authorList>
            <person name="Lee K.B."/>
            <person name="Backer P.D."/>
            <person name="Aono T."/>
            <person name="Liu C.T."/>
            <person name="Suzuki S."/>
            <person name="Suzuki T."/>
            <person name="Kaneko T."/>
            <person name="Yamada M."/>
            <person name="Tabata S."/>
            <person name="Kupfer D.M."/>
            <person name="Najar F.Z."/>
            <person name="Wiley G.B."/>
            <person name="Roe B."/>
            <person name="Binnewies T."/>
            <person name="Ussery D."/>
            <person name="Vereecke D."/>
            <person name="Gevers D."/>
            <person name="Holsters M."/>
            <person name="Oyaizu H."/>
        </authorList>
    </citation>
    <scope>NUCLEOTIDE SEQUENCE [LARGE SCALE GENOMIC DNA]</scope>
    <source>
        <strain evidence="7">ATCC 43989 / DSM 5975 / JCM 20966 / LMG 6465 / NBRC 14845 / NCIMB 13405 / ORS 571</strain>
    </source>
</reference>
<dbReference type="EMBL" id="AP009384">
    <property type="protein sequence ID" value="BAF86506.1"/>
    <property type="molecule type" value="Genomic_DNA"/>
</dbReference>
<comment type="catalytic activity">
    <reaction evidence="5">
        <text>(6S)-5-formyl-5,6,7,8-tetrahydrofolate + ATP = (6R)-5,10-methenyltetrahydrofolate + ADP + phosphate</text>
        <dbReference type="Rhea" id="RHEA:10488"/>
        <dbReference type="ChEBI" id="CHEBI:30616"/>
        <dbReference type="ChEBI" id="CHEBI:43474"/>
        <dbReference type="ChEBI" id="CHEBI:57455"/>
        <dbReference type="ChEBI" id="CHEBI:57457"/>
        <dbReference type="ChEBI" id="CHEBI:456216"/>
        <dbReference type="EC" id="6.3.3.2"/>
    </reaction>
</comment>
<reference evidence="6 7" key="4">
    <citation type="journal article" date="2009" name="Appl. Environ. Microbiol.">
        <title>Comparative genome-wide transcriptional profiling of Azorhizobium caulinodans ORS571 grown under free-living and symbiotic conditions.</title>
        <authorList>
            <person name="Tsukada S."/>
            <person name="Aono T."/>
            <person name="Akiba N."/>
            <person name="Lee KB."/>
            <person name="Liu CT."/>
            <person name="Toyazaki H."/>
            <person name="Oyaizu H."/>
        </authorList>
    </citation>
    <scope>NUCLEOTIDE SEQUENCE [LARGE SCALE GENOMIC DNA]</scope>
    <source>
        <strain evidence="7">ATCC 43989 / DSM 5975 / JCM 20966 / LMG 6465 / NBRC 14845 / NCIMB 13405 / ORS 571</strain>
    </source>
</reference>
<dbReference type="GO" id="GO:0030272">
    <property type="term" value="F:5-formyltetrahydrofolate cyclo-ligase activity"/>
    <property type="evidence" value="ECO:0007669"/>
    <property type="project" value="UniProtKB-EC"/>
</dbReference>
<dbReference type="Pfam" id="PF01812">
    <property type="entry name" value="5-FTHF_cyc-lig"/>
    <property type="match status" value="1"/>
</dbReference>
<evidence type="ECO:0000256" key="1">
    <source>
        <dbReference type="ARBA" id="ARBA00010638"/>
    </source>
</evidence>
<dbReference type="GO" id="GO:0046872">
    <property type="term" value="F:metal ion binding"/>
    <property type="evidence" value="ECO:0007669"/>
    <property type="project" value="UniProtKB-KW"/>
</dbReference>
<dbReference type="SUPFAM" id="SSF100950">
    <property type="entry name" value="NagB/RpiA/CoA transferase-like"/>
    <property type="match status" value="1"/>
</dbReference>
<dbReference type="eggNOG" id="COG0212">
    <property type="taxonomic scope" value="Bacteria"/>
</dbReference>
<dbReference type="PANTHER" id="PTHR23407">
    <property type="entry name" value="ATPASE INHIBITOR/5-FORMYLTETRAHYDROFOLATE CYCLO-LIGASE"/>
    <property type="match status" value="1"/>
</dbReference>
<organism evidence="6 7">
    <name type="scientific">Azorhizobium caulinodans (strain ATCC 43989 / DSM 5975 / JCM 20966 / LMG 6465 / NBRC 14845 / NCIMB 13405 / ORS 571)</name>
    <dbReference type="NCBI Taxonomy" id="438753"/>
    <lineage>
        <taxon>Bacteria</taxon>
        <taxon>Pseudomonadati</taxon>
        <taxon>Pseudomonadota</taxon>
        <taxon>Alphaproteobacteria</taxon>
        <taxon>Hyphomicrobiales</taxon>
        <taxon>Xanthobacteraceae</taxon>
        <taxon>Azorhizobium</taxon>
    </lineage>
</organism>
<dbReference type="GO" id="GO:0035999">
    <property type="term" value="P:tetrahydrofolate interconversion"/>
    <property type="evidence" value="ECO:0007669"/>
    <property type="project" value="TreeGrafter"/>
</dbReference>
<protein>
    <recommendedName>
        <fullName evidence="5">5-formyltetrahydrofolate cyclo-ligase</fullName>
        <ecNumber evidence="5">6.3.3.2</ecNumber>
    </recommendedName>
</protein>
<dbReference type="PANTHER" id="PTHR23407:SF1">
    <property type="entry name" value="5-FORMYLTETRAHYDROFOLATE CYCLO-LIGASE"/>
    <property type="match status" value="1"/>
</dbReference>
<dbReference type="Gene3D" id="3.40.50.10420">
    <property type="entry name" value="NagB/RpiA/CoA transferase-like"/>
    <property type="match status" value="1"/>
</dbReference>
<dbReference type="Proteomes" id="UP000000270">
    <property type="component" value="Chromosome"/>
</dbReference>
<feature type="binding site" evidence="4">
    <location>
        <begin position="13"/>
        <end position="17"/>
    </location>
    <ligand>
        <name>ATP</name>
        <dbReference type="ChEBI" id="CHEBI:30616"/>
    </ligand>
</feature>
<evidence type="ECO:0000313" key="6">
    <source>
        <dbReference type="EMBL" id="BAF86506.1"/>
    </source>
</evidence>
<dbReference type="InterPro" id="IPR037171">
    <property type="entry name" value="NagB/RpiA_transferase-like"/>
</dbReference>
<dbReference type="RefSeq" id="WP_012169039.1">
    <property type="nucleotide sequence ID" value="NC_009937.1"/>
</dbReference>
<dbReference type="NCBIfam" id="TIGR02727">
    <property type="entry name" value="MTHFS_bact"/>
    <property type="match status" value="1"/>
</dbReference>
<reference evidence="6 7" key="3">
    <citation type="journal article" date="2008" name="BMC Genomics">
        <title>The genome of the versatile nitrogen fixer Azorhizobium caulinodans ORS571.</title>
        <authorList>
            <person name="Lee KB."/>
            <person name="Backer P.D."/>
            <person name="Aono T."/>
            <person name="Liu CT."/>
            <person name="Suzuki S."/>
            <person name="Suzuki T."/>
            <person name="Kaneko T."/>
            <person name="Yamada M."/>
            <person name="Tabata S."/>
            <person name="Kupfer D.M."/>
            <person name="Najar F.Z."/>
            <person name="Wiley G.B."/>
            <person name="Roe B."/>
            <person name="Binnewies T.T."/>
            <person name="Ussery D.W."/>
            <person name="D'Haeze W."/>
            <person name="Herder J.D."/>
            <person name="Gevers D."/>
            <person name="Vereecke D."/>
            <person name="Holsters M."/>
            <person name="Oyaizu H."/>
        </authorList>
    </citation>
    <scope>NUCLEOTIDE SEQUENCE [LARGE SCALE GENOMIC DNA]</scope>
    <source>
        <strain evidence="7">ATCC 43989 / DSM 5975 / JCM 20966 / LMG 6465 / NBRC 14845 / NCIMB 13405 / ORS 571</strain>
    </source>
</reference>
<evidence type="ECO:0000256" key="2">
    <source>
        <dbReference type="ARBA" id="ARBA00022741"/>
    </source>
</evidence>
<evidence type="ECO:0000256" key="3">
    <source>
        <dbReference type="ARBA" id="ARBA00022840"/>
    </source>
</evidence>
<dbReference type="GO" id="GO:0009396">
    <property type="term" value="P:folic acid-containing compound biosynthetic process"/>
    <property type="evidence" value="ECO:0007669"/>
    <property type="project" value="TreeGrafter"/>
</dbReference>
<keyword evidence="3 4" id="KW-0067">ATP-binding</keyword>
<gene>
    <name evidence="6" type="ordered locus">AZC_0508</name>
</gene>
<name>A8IM87_AZOC5</name>
<evidence type="ECO:0000313" key="7">
    <source>
        <dbReference type="Proteomes" id="UP000000270"/>
    </source>
</evidence>
<keyword evidence="2 4" id="KW-0547">Nucleotide-binding</keyword>
<proteinExistence type="inferred from homology"/>
<dbReference type="EC" id="6.3.3.2" evidence="5"/>
<sequence length="207" mass="22219">MTLSSPTTFRSEKARLRAEALLRRADMGAERRAAASDAAARHALMALGSVAGRTVALFAPFRDEIDTGPLARKLRDAGARLALPVVIGRDRPLIFRLWDENDLLEPAGAYGIPTPGAQAPQVTPDDLMVPLAVFDRAGARIGYGAGFYDRTLALLRREKPIRAFGLAFACQETDHVPAEPHDEPLDGMVTEAGVLFLGGSDADSLSR</sequence>
<dbReference type="KEGG" id="azc:AZC_0508"/>
<reference evidence="6 7" key="6">
    <citation type="journal article" date="2011" name="Appl. Environ. Microbiol.">
        <title>Involvement of the azorhizobial chromosome partition gene (parA) in the onset of bacteroid differentiation during Sesbania rostrata stem nodule development.</title>
        <authorList>
            <person name="Liu CT."/>
            <person name="Lee KB."/>
            <person name="Wang YS."/>
            <person name="Peng MH."/>
            <person name="Lee KT."/>
            <person name="Suzuki S."/>
            <person name="Suzuki T."/>
            <person name="Oyaizu H."/>
        </authorList>
    </citation>
    <scope>NUCLEOTIDE SEQUENCE [LARGE SCALE GENOMIC DNA]</scope>
    <source>
        <strain evidence="7">ATCC 43989 / DSM 5975 / JCM 20966 / LMG 6465 / NBRC 14845 / NCIMB 13405 / ORS 571</strain>
    </source>
</reference>
<dbReference type="InterPro" id="IPR002698">
    <property type="entry name" value="FTHF_cligase"/>
</dbReference>
<keyword evidence="5" id="KW-0460">Magnesium</keyword>
<dbReference type="STRING" id="438753.AZC_0508"/>
<dbReference type="InterPro" id="IPR024185">
    <property type="entry name" value="FTHF_cligase-like_sf"/>
</dbReference>